<evidence type="ECO:0000256" key="1">
    <source>
        <dbReference type="SAM" id="SignalP"/>
    </source>
</evidence>
<gene>
    <name evidence="2" type="ORF">KZJ38_23310</name>
</gene>
<keyword evidence="3" id="KW-1185">Reference proteome</keyword>
<proteinExistence type="predicted"/>
<sequence length="404" mass="42116">MKAKLTLVSAVSVCMSMWMGQAWAQSYTQTNLVSNNAGAANSVDPQLGGPLGLSRLSSSEWWVSDSQTGVSTLYVGDGTKNPLVVTVPAVHTSRREATSGTPSGTIANNSPTDFLVSGKPSVFLFCTLDGAVVGWNPAVGAVTGPTPASNHAEIVATGEQGSIYTGIASAFLNGKRYLYAANLGRGRIDIYDSTFRPVKLRRGEAAPWRFDDHHFYNDNVAFEDERLPAGFAPYNIQAVGNDLVVTYAYHPDRRSTSPMAGPGLGYVNVFSSSGVLLAHLEHGEYMNAPYGVALAPLDFGAFSHDLLVAQSGDPNGQSGGVIAAFDMFTGKFDGLLKNAGGKTLVIPGLRGIAPGNTSPANLDAAGAPAAQLYFTAFSGQAAGGNALFGFLAPVAADLIKGNDQ</sequence>
<dbReference type="EMBL" id="CP080096">
    <property type="protein sequence ID" value="QYD72643.1"/>
    <property type="molecule type" value="Genomic_DNA"/>
</dbReference>
<keyword evidence="1" id="KW-0732">Signal</keyword>
<accession>A0ABX8UUF3</accession>
<protein>
    <submittedName>
        <fullName evidence="2">TIGR03118 family protein</fullName>
    </submittedName>
</protein>
<organism evidence="2 3">
    <name type="scientific">Paraburkholderia edwinii</name>
    <dbReference type="NCBI Taxonomy" id="2861782"/>
    <lineage>
        <taxon>Bacteria</taxon>
        <taxon>Pseudomonadati</taxon>
        <taxon>Pseudomonadota</taxon>
        <taxon>Betaproteobacteria</taxon>
        <taxon>Burkholderiales</taxon>
        <taxon>Burkholderiaceae</taxon>
        <taxon>Paraburkholderia</taxon>
    </lineage>
</organism>
<dbReference type="InterPro" id="IPR017549">
    <property type="entry name" value="APMV_L690"/>
</dbReference>
<dbReference type="NCBIfam" id="TIGR03118">
    <property type="entry name" value="PEPCTERM_chp_1"/>
    <property type="match status" value="1"/>
</dbReference>
<dbReference type="SUPFAM" id="SSF101898">
    <property type="entry name" value="NHL repeat"/>
    <property type="match status" value="1"/>
</dbReference>
<reference evidence="2 3" key="1">
    <citation type="submission" date="2021-07" db="EMBL/GenBank/DDBJ databases">
        <title>Paraburkholderia edwinii protects Aspergillus sp. from phenazines by acting as a toxin sponge.</title>
        <authorList>
            <person name="Dahlstrom K.M."/>
            <person name="Newman D.K."/>
        </authorList>
    </citation>
    <scope>NUCLEOTIDE SEQUENCE [LARGE SCALE GENOMIC DNA]</scope>
    <source>
        <strain evidence="2 3">Pe01</strain>
    </source>
</reference>
<evidence type="ECO:0000313" key="2">
    <source>
        <dbReference type="EMBL" id="QYD72643.1"/>
    </source>
</evidence>
<dbReference type="Proteomes" id="UP000826462">
    <property type="component" value="Chromosome 2"/>
</dbReference>
<dbReference type="RefSeq" id="WP_219802065.1">
    <property type="nucleotide sequence ID" value="NZ_CP080096.1"/>
</dbReference>
<feature type="signal peptide" evidence="1">
    <location>
        <begin position="1"/>
        <end position="24"/>
    </location>
</feature>
<feature type="chain" id="PRO_5046248558" evidence="1">
    <location>
        <begin position="25"/>
        <end position="404"/>
    </location>
</feature>
<evidence type="ECO:0000313" key="3">
    <source>
        <dbReference type="Proteomes" id="UP000826462"/>
    </source>
</evidence>
<name>A0ABX8UUF3_9BURK</name>